<proteinExistence type="predicted"/>
<comment type="caution">
    <text evidence="2">The sequence shown here is derived from an EMBL/GenBank/DDBJ whole genome shotgun (WGS) entry which is preliminary data.</text>
</comment>
<protein>
    <submittedName>
        <fullName evidence="2">Uncharacterized protein</fullName>
    </submittedName>
</protein>
<gene>
    <name evidence="2" type="ORF">AAF712_010873</name>
</gene>
<dbReference type="Proteomes" id="UP001437256">
    <property type="component" value="Unassembled WGS sequence"/>
</dbReference>
<keyword evidence="3" id="KW-1185">Reference proteome</keyword>
<feature type="region of interest" description="Disordered" evidence="1">
    <location>
        <begin position="42"/>
        <end position="63"/>
    </location>
</feature>
<sequence length="144" mass="15346">MGLPIFVGGYVGNTATSLANSSPRMVACEELVLPIPASSRWKKQRQIGRTSLNAQPPSSPSSTRPVKFNGVLIGWVLYVGSLDGVEAHSNLKSAHDALKVALSEGPAIIILAQEIEQAADANHTMQLSYTLEHAELEDEPEGAK</sequence>
<evidence type="ECO:0000256" key="1">
    <source>
        <dbReference type="SAM" id="MobiDB-lite"/>
    </source>
</evidence>
<dbReference type="EMBL" id="JBBXMP010000110">
    <property type="protein sequence ID" value="KAL0062243.1"/>
    <property type="molecule type" value="Genomic_DNA"/>
</dbReference>
<reference evidence="2 3" key="1">
    <citation type="submission" date="2024-05" db="EMBL/GenBank/DDBJ databases">
        <title>A draft genome resource for the thread blight pathogen Marasmius tenuissimus strain MS-2.</title>
        <authorList>
            <person name="Yulfo-Soto G.E."/>
            <person name="Baruah I.K."/>
            <person name="Amoako-Attah I."/>
            <person name="Bukari Y."/>
            <person name="Meinhardt L.W."/>
            <person name="Bailey B.A."/>
            <person name="Cohen S.P."/>
        </authorList>
    </citation>
    <scope>NUCLEOTIDE SEQUENCE [LARGE SCALE GENOMIC DNA]</scope>
    <source>
        <strain evidence="2 3">MS-2</strain>
    </source>
</reference>
<evidence type="ECO:0000313" key="2">
    <source>
        <dbReference type="EMBL" id="KAL0062243.1"/>
    </source>
</evidence>
<evidence type="ECO:0000313" key="3">
    <source>
        <dbReference type="Proteomes" id="UP001437256"/>
    </source>
</evidence>
<accession>A0ABR2ZLI7</accession>
<organism evidence="2 3">
    <name type="scientific">Marasmius tenuissimus</name>
    <dbReference type="NCBI Taxonomy" id="585030"/>
    <lineage>
        <taxon>Eukaryota</taxon>
        <taxon>Fungi</taxon>
        <taxon>Dikarya</taxon>
        <taxon>Basidiomycota</taxon>
        <taxon>Agaricomycotina</taxon>
        <taxon>Agaricomycetes</taxon>
        <taxon>Agaricomycetidae</taxon>
        <taxon>Agaricales</taxon>
        <taxon>Marasmiineae</taxon>
        <taxon>Marasmiaceae</taxon>
        <taxon>Marasmius</taxon>
    </lineage>
</organism>
<name>A0ABR2ZLI7_9AGAR</name>
<feature type="compositionally biased region" description="Polar residues" evidence="1">
    <location>
        <begin position="47"/>
        <end position="63"/>
    </location>
</feature>